<dbReference type="AlphaFoldDB" id="A0A0H3BU64"/>
<organism evidence="1 2">
    <name type="scientific">Salmonella newport (strain SL254)</name>
    <dbReference type="NCBI Taxonomy" id="423368"/>
    <lineage>
        <taxon>Bacteria</taxon>
        <taxon>Pseudomonadati</taxon>
        <taxon>Pseudomonadota</taxon>
        <taxon>Gammaproteobacteria</taxon>
        <taxon>Enterobacterales</taxon>
        <taxon>Enterobacteriaceae</taxon>
        <taxon>Salmonella</taxon>
    </lineage>
</organism>
<proteinExistence type="predicted"/>
<evidence type="ECO:0000313" key="1">
    <source>
        <dbReference type="EMBL" id="ACF65245.1"/>
    </source>
</evidence>
<name>A0A0H3BU64_SALNS</name>
<protein>
    <submittedName>
        <fullName evidence="1">Uncharacterized protein</fullName>
    </submittedName>
</protein>
<gene>
    <name evidence="1" type="ordered locus">SNSL254_A3435</name>
</gene>
<dbReference type="HOGENOM" id="CLU_3332733_0_0_6"/>
<sequence length="38" mass="4118">MVTQTFAKNAKDFAHFANFTAPPVSVESAANAFLEDTK</sequence>
<accession>A0A0H3BU64</accession>
<evidence type="ECO:0000313" key="2">
    <source>
        <dbReference type="Proteomes" id="UP000008824"/>
    </source>
</evidence>
<dbReference type="Proteomes" id="UP000008824">
    <property type="component" value="Chromosome"/>
</dbReference>
<reference evidence="1 2" key="1">
    <citation type="journal article" date="2011" name="J. Bacteriol.">
        <title>Comparative genomics of 28 Salmonella enterica isolates: evidence for CRISPR-mediated adaptive sublineage evolution.</title>
        <authorList>
            <person name="Fricke W.F."/>
            <person name="Mammel M.K."/>
            <person name="McDermott P.F."/>
            <person name="Tartera C."/>
            <person name="White D.G."/>
            <person name="Leclerc J.E."/>
            <person name="Ravel J."/>
            <person name="Cebula T.A."/>
        </authorList>
    </citation>
    <scope>NUCLEOTIDE SEQUENCE [LARGE SCALE GENOMIC DNA]</scope>
    <source>
        <strain evidence="1 2">SL254</strain>
    </source>
</reference>
<dbReference type="KEGG" id="see:SNSL254_A3435"/>
<dbReference type="EMBL" id="CP001113">
    <property type="protein sequence ID" value="ACF65245.1"/>
    <property type="molecule type" value="Genomic_DNA"/>
</dbReference>